<name>C8PT31_9SPIR</name>
<proteinExistence type="predicted"/>
<protein>
    <submittedName>
        <fullName evidence="1">Uncharacterized protein</fullName>
    </submittedName>
</protein>
<reference evidence="1 2" key="1">
    <citation type="submission" date="2009-07" db="EMBL/GenBank/DDBJ databases">
        <authorList>
            <person name="Madupu R."/>
            <person name="Sebastian Y."/>
            <person name="Durkin A.S."/>
            <person name="Torralba M."/>
            <person name="Methe B."/>
            <person name="Sutton G.G."/>
            <person name="Strausberg R.L."/>
            <person name="Nelson K.E."/>
        </authorList>
    </citation>
    <scope>NUCLEOTIDE SEQUENCE [LARGE SCALE GENOMIC DNA]</scope>
    <source>
        <strain evidence="1 2">ATCC 35580</strain>
    </source>
</reference>
<evidence type="ECO:0000313" key="2">
    <source>
        <dbReference type="Proteomes" id="UP000004509"/>
    </source>
</evidence>
<dbReference type="EMBL" id="ACYH01000058">
    <property type="protein sequence ID" value="EEV19466.1"/>
    <property type="molecule type" value="Genomic_DNA"/>
</dbReference>
<organism evidence="1 2">
    <name type="scientific">Treponema vincentii ATCC 35580</name>
    <dbReference type="NCBI Taxonomy" id="596324"/>
    <lineage>
        <taxon>Bacteria</taxon>
        <taxon>Pseudomonadati</taxon>
        <taxon>Spirochaetota</taxon>
        <taxon>Spirochaetia</taxon>
        <taxon>Spirochaetales</taxon>
        <taxon>Treponemataceae</taxon>
        <taxon>Treponema</taxon>
    </lineage>
</organism>
<comment type="caution">
    <text evidence="1">The sequence shown here is derived from an EMBL/GenBank/DDBJ whole genome shotgun (WGS) entry which is preliminary data.</text>
</comment>
<dbReference type="AlphaFoldDB" id="C8PT31"/>
<evidence type="ECO:0000313" key="1">
    <source>
        <dbReference type="EMBL" id="EEV19466.1"/>
    </source>
</evidence>
<sequence>MHKLSNIRFNADKRDYAHLQIKRMLAAEYDYDTLRIFSSGTDK</sequence>
<dbReference type="Proteomes" id="UP000004509">
    <property type="component" value="Unassembled WGS sequence"/>
</dbReference>
<accession>C8PT31</accession>
<gene>
    <name evidence="1" type="ORF">TREVI0001_2267</name>
</gene>
<dbReference type="STRING" id="596324.TREVI0001_2267"/>